<reference evidence="1 2" key="1">
    <citation type="journal article" date="2018" name="PLoS Genet.">
        <title>Population sequencing reveals clonal diversity and ancestral inbreeding in the grapevine cultivar Chardonnay.</title>
        <authorList>
            <person name="Roach M.J."/>
            <person name="Johnson D.L."/>
            <person name="Bohlmann J."/>
            <person name="van Vuuren H.J."/>
            <person name="Jones S.J."/>
            <person name="Pretorius I.S."/>
            <person name="Schmidt S.A."/>
            <person name="Borneman A.R."/>
        </authorList>
    </citation>
    <scope>NUCLEOTIDE SEQUENCE [LARGE SCALE GENOMIC DNA]</scope>
    <source>
        <strain evidence="2">cv. Chardonnay</strain>
        <tissue evidence="1">Leaf</tissue>
    </source>
</reference>
<dbReference type="GO" id="GO:0003676">
    <property type="term" value="F:nucleic acid binding"/>
    <property type="evidence" value="ECO:0007669"/>
    <property type="project" value="InterPro"/>
</dbReference>
<dbReference type="InterPro" id="IPR036397">
    <property type="entry name" value="RNaseH_sf"/>
</dbReference>
<dbReference type="EMBL" id="QGNW01000373">
    <property type="protein sequence ID" value="RVW74286.1"/>
    <property type="molecule type" value="Genomic_DNA"/>
</dbReference>
<comment type="caution">
    <text evidence="1">The sequence shown here is derived from an EMBL/GenBank/DDBJ whole genome shotgun (WGS) entry which is preliminary data.</text>
</comment>
<evidence type="ECO:0000313" key="1">
    <source>
        <dbReference type="EMBL" id="RVW74286.1"/>
    </source>
</evidence>
<dbReference type="PANTHER" id="PTHR48475">
    <property type="entry name" value="RIBONUCLEASE H"/>
    <property type="match status" value="1"/>
</dbReference>
<proteinExistence type="predicted"/>
<dbReference type="PANTHER" id="PTHR48475:SF1">
    <property type="entry name" value="RNASE H TYPE-1 DOMAIN-CONTAINING PROTEIN"/>
    <property type="match status" value="1"/>
</dbReference>
<sequence>MLLLCLDRAPADQVMREVHAGVCGPHMGGHMLAHKIMRTSYFWLTMETYYCQFVQRCPELWGIDIIGKISPKSSSGHEFILVASPSGWRGVHFKADVDALLQRYGIQHHRSLAYRSQTNGAVEAANKNIKRIVRRMVETSRD</sequence>
<protein>
    <recommendedName>
        <fullName evidence="3">Integrase catalytic domain-containing protein</fullName>
    </recommendedName>
</protein>
<accession>A0A438GQ08</accession>
<dbReference type="Gene3D" id="1.10.340.70">
    <property type="match status" value="1"/>
</dbReference>
<name>A0A438GQ08_VITVI</name>
<dbReference type="SUPFAM" id="SSF53098">
    <property type="entry name" value="Ribonuclease H-like"/>
    <property type="match status" value="1"/>
</dbReference>
<gene>
    <name evidence="1" type="ORF">CK203_051008</name>
</gene>
<dbReference type="Gene3D" id="3.30.420.10">
    <property type="entry name" value="Ribonuclease H-like superfamily/Ribonuclease H"/>
    <property type="match status" value="1"/>
</dbReference>
<dbReference type="AlphaFoldDB" id="A0A438GQ08"/>
<dbReference type="Proteomes" id="UP000288805">
    <property type="component" value="Unassembled WGS sequence"/>
</dbReference>
<dbReference type="InterPro" id="IPR012337">
    <property type="entry name" value="RNaseH-like_sf"/>
</dbReference>
<evidence type="ECO:0000313" key="2">
    <source>
        <dbReference type="Proteomes" id="UP000288805"/>
    </source>
</evidence>
<evidence type="ECO:0008006" key="3">
    <source>
        <dbReference type="Google" id="ProtNLM"/>
    </source>
</evidence>
<organism evidence="1 2">
    <name type="scientific">Vitis vinifera</name>
    <name type="common">Grape</name>
    <dbReference type="NCBI Taxonomy" id="29760"/>
    <lineage>
        <taxon>Eukaryota</taxon>
        <taxon>Viridiplantae</taxon>
        <taxon>Streptophyta</taxon>
        <taxon>Embryophyta</taxon>
        <taxon>Tracheophyta</taxon>
        <taxon>Spermatophyta</taxon>
        <taxon>Magnoliopsida</taxon>
        <taxon>eudicotyledons</taxon>
        <taxon>Gunneridae</taxon>
        <taxon>Pentapetalae</taxon>
        <taxon>rosids</taxon>
        <taxon>Vitales</taxon>
        <taxon>Vitaceae</taxon>
        <taxon>Viteae</taxon>
        <taxon>Vitis</taxon>
    </lineage>
</organism>